<gene>
    <name evidence="12" type="ORF">ACFFH7_03660</name>
</gene>
<comment type="subcellular location">
    <subcellularLocation>
        <location evidence="8">Secreted</location>
    </subcellularLocation>
</comment>
<dbReference type="PRINTS" id="PR00730">
    <property type="entry name" value="THERMOLYSIN"/>
</dbReference>
<dbReference type="EC" id="3.4.24.-" evidence="8"/>
<evidence type="ECO:0000259" key="11">
    <source>
        <dbReference type="Pfam" id="PF07504"/>
    </source>
</evidence>
<feature type="domain" description="Peptidase M4" evidence="9">
    <location>
        <begin position="304"/>
        <end position="368"/>
    </location>
</feature>
<sequence>MFSSRAAVVAAALAASSLIAGGLADATTTSAPSDQVSTDGAGRVIAVEPGTPVAAPNGASTASAAQAHTAKLAQQFGLSVGELVLSDVRQLPGGSVARLQQKINGVPVFGAQVVQDLDASGALLAAVGKTSQRSTGAFPAVGATAQAKASTAAVAAVAAKDSTAKGLRADAVQNYWYDSSLATDGAPAAAVPAYFVPVHGADPEDKWTVVVGAESSKVLTVWGETKHAVNRVVCDANRKIVDLDVATEADIRCGAGLAFGPTRSEGQAAVATADVNKVYDYFGAAQSFYSKYTGYDLTANIGANFNDGKGKALRGTVRMCEISTGRDGLRHQQCPWANAFWDGEQMAFGEGVTTMDITGHELTHGVTQHTSALAGGYAAAINEGMSDVFGKFIALKSNDPNAAGANRWLLGAGSSLGQVRDMKTPANSGEGPGPDRVNGQYWVGPDGEEHTDAGVVGKVDYLITDGDTFNGQTIRGIGEDKAIALWWKVENLLRSTATFKDLGNALNTACTTNARAKVAGTTTSDCTQVAKAVKATQLNQNA</sequence>
<evidence type="ECO:0000256" key="3">
    <source>
        <dbReference type="ARBA" id="ARBA00022723"/>
    </source>
</evidence>
<evidence type="ECO:0000313" key="13">
    <source>
        <dbReference type="Proteomes" id="UP001589810"/>
    </source>
</evidence>
<dbReference type="Pfam" id="PF01447">
    <property type="entry name" value="Peptidase_M4"/>
    <property type="match status" value="1"/>
</dbReference>
<evidence type="ECO:0000259" key="10">
    <source>
        <dbReference type="Pfam" id="PF02868"/>
    </source>
</evidence>
<dbReference type="RefSeq" id="WP_273939357.1">
    <property type="nucleotide sequence ID" value="NZ_CP097263.1"/>
</dbReference>
<proteinExistence type="inferred from homology"/>
<evidence type="ECO:0000259" key="9">
    <source>
        <dbReference type="Pfam" id="PF01447"/>
    </source>
</evidence>
<feature type="domain" description="Peptidase M4 C-terminal" evidence="10">
    <location>
        <begin position="380"/>
        <end position="535"/>
    </location>
</feature>
<comment type="function">
    <text evidence="8">Extracellular zinc metalloprotease.</text>
</comment>
<dbReference type="InterPro" id="IPR050728">
    <property type="entry name" value="Zinc_Metalloprotease_M4"/>
</dbReference>
<dbReference type="Gene3D" id="3.10.170.10">
    <property type="match status" value="1"/>
</dbReference>
<feature type="signal peptide" evidence="8">
    <location>
        <begin position="1"/>
        <end position="20"/>
    </location>
</feature>
<keyword evidence="5 8" id="KW-0378">Hydrolase</keyword>
<evidence type="ECO:0000256" key="7">
    <source>
        <dbReference type="ARBA" id="ARBA00023049"/>
    </source>
</evidence>
<dbReference type="Pfam" id="PF02868">
    <property type="entry name" value="Peptidase_M4_C"/>
    <property type="match status" value="1"/>
</dbReference>
<keyword evidence="7 8" id="KW-0482">Metalloprotease</keyword>
<evidence type="ECO:0000256" key="4">
    <source>
        <dbReference type="ARBA" id="ARBA00022729"/>
    </source>
</evidence>
<keyword evidence="13" id="KW-1185">Reference proteome</keyword>
<dbReference type="PANTHER" id="PTHR33794:SF1">
    <property type="entry name" value="BACILLOLYSIN"/>
    <property type="match status" value="1"/>
</dbReference>
<comment type="similarity">
    <text evidence="1 8">Belongs to the peptidase M4 family.</text>
</comment>
<keyword evidence="2 8" id="KW-0645">Protease</keyword>
<feature type="domain" description="FTP" evidence="11">
    <location>
        <begin position="82"/>
        <end position="128"/>
    </location>
</feature>
<protein>
    <recommendedName>
        <fullName evidence="8">Neutral metalloproteinase</fullName>
        <ecNumber evidence="8">3.4.24.-</ecNumber>
    </recommendedName>
</protein>
<evidence type="ECO:0000256" key="6">
    <source>
        <dbReference type="ARBA" id="ARBA00022833"/>
    </source>
</evidence>
<evidence type="ECO:0000256" key="8">
    <source>
        <dbReference type="RuleBase" id="RU366073"/>
    </source>
</evidence>
<dbReference type="InterPro" id="IPR023612">
    <property type="entry name" value="Peptidase_M4"/>
</dbReference>
<dbReference type="InterPro" id="IPR011096">
    <property type="entry name" value="FTP_domain"/>
</dbReference>
<evidence type="ECO:0000256" key="5">
    <source>
        <dbReference type="ARBA" id="ARBA00022801"/>
    </source>
</evidence>
<dbReference type="InterPro" id="IPR027268">
    <property type="entry name" value="Peptidase_M4/M1_CTD_sf"/>
</dbReference>
<keyword evidence="6 8" id="KW-0862">Zinc</keyword>
<dbReference type="PANTHER" id="PTHR33794">
    <property type="entry name" value="BACILLOLYSIN"/>
    <property type="match status" value="1"/>
</dbReference>
<dbReference type="InterPro" id="IPR013856">
    <property type="entry name" value="Peptidase_M4_domain"/>
</dbReference>
<dbReference type="EMBL" id="JBHLUD010000001">
    <property type="protein sequence ID" value="MFC0540561.1"/>
    <property type="molecule type" value="Genomic_DNA"/>
</dbReference>
<dbReference type="InterPro" id="IPR001570">
    <property type="entry name" value="Peptidase_M4_C_domain"/>
</dbReference>
<comment type="cofactor">
    <cofactor evidence="8">
        <name>Zn(2+)</name>
        <dbReference type="ChEBI" id="CHEBI:29105"/>
    </cofactor>
</comment>
<dbReference type="Gene3D" id="1.10.390.10">
    <property type="entry name" value="Neutral Protease Domain 2"/>
    <property type="match status" value="1"/>
</dbReference>
<reference evidence="12 13" key="1">
    <citation type="submission" date="2024-09" db="EMBL/GenBank/DDBJ databases">
        <authorList>
            <person name="Sun Q."/>
            <person name="Mori K."/>
        </authorList>
    </citation>
    <scope>NUCLEOTIDE SEQUENCE [LARGE SCALE GENOMIC DNA]</scope>
    <source>
        <strain evidence="12 13">TBRC 1432</strain>
    </source>
</reference>
<keyword evidence="3" id="KW-0479">Metal-binding</keyword>
<evidence type="ECO:0000256" key="2">
    <source>
        <dbReference type="ARBA" id="ARBA00022670"/>
    </source>
</evidence>
<evidence type="ECO:0000256" key="1">
    <source>
        <dbReference type="ARBA" id="ARBA00009388"/>
    </source>
</evidence>
<name>A0ABV6MJU1_9PSEU</name>
<dbReference type="Pfam" id="PF07504">
    <property type="entry name" value="FTP"/>
    <property type="match status" value="1"/>
</dbReference>
<evidence type="ECO:0000313" key="12">
    <source>
        <dbReference type="EMBL" id="MFC0540561.1"/>
    </source>
</evidence>
<dbReference type="SUPFAM" id="SSF55486">
    <property type="entry name" value="Metalloproteases ('zincins'), catalytic domain"/>
    <property type="match status" value="1"/>
</dbReference>
<accession>A0ABV6MJU1</accession>
<keyword evidence="4 8" id="KW-0732">Signal</keyword>
<keyword evidence="8" id="KW-0964">Secreted</keyword>
<dbReference type="Gene3D" id="3.10.450.490">
    <property type="match status" value="1"/>
</dbReference>
<organism evidence="12 13">
    <name type="scientific">Kutzneria chonburiensis</name>
    <dbReference type="NCBI Taxonomy" id="1483604"/>
    <lineage>
        <taxon>Bacteria</taxon>
        <taxon>Bacillati</taxon>
        <taxon>Actinomycetota</taxon>
        <taxon>Actinomycetes</taxon>
        <taxon>Pseudonocardiales</taxon>
        <taxon>Pseudonocardiaceae</taxon>
        <taxon>Kutzneria</taxon>
    </lineage>
</organism>
<feature type="chain" id="PRO_5044985666" description="Neutral metalloproteinase" evidence="8">
    <location>
        <begin position="21"/>
        <end position="542"/>
    </location>
</feature>
<dbReference type="Proteomes" id="UP001589810">
    <property type="component" value="Unassembled WGS sequence"/>
</dbReference>
<comment type="caution">
    <text evidence="12">The sequence shown here is derived from an EMBL/GenBank/DDBJ whole genome shotgun (WGS) entry which is preliminary data.</text>
</comment>